<dbReference type="SUPFAM" id="SSF47413">
    <property type="entry name" value="lambda repressor-like DNA-binding domains"/>
    <property type="match status" value="1"/>
</dbReference>
<dbReference type="EMBL" id="MRTP01000001">
    <property type="protein sequence ID" value="OMF57378.1"/>
    <property type="molecule type" value="Genomic_DNA"/>
</dbReference>
<dbReference type="InterPro" id="IPR010982">
    <property type="entry name" value="Lambda_DNA-bd_dom_sf"/>
</dbReference>
<evidence type="ECO:0000256" key="1">
    <source>
        <dbReference type="ARBA" id="ARBA00023125"/>
    </source>
</evidence>
<dbReference type="PANTHER" id="PTHR46558:SF11">
    <property type="entry name" value="HTH-TYPE TRANSCRIPTIONAL REGULATOR XRE"/>
    <property type="match status" value="1"/>
</dbReference>
<dbReference type="Gene3D" id="1.10.260.40">
    <property type="entry name" value="lambda repressor-like DNA-binding domains"/>
    <property type="match status" value="1"/>
</dbReference>
<dbReference type="Pfam" id="PF01381">
    <property type="entry name" value="HTH_3"/>
    <property type="match status" value="1"/>
</dbReference>
<dbReference type="InterPro" id="IPR001387">
    <property type="entry name" value="Cro/C1-type_HTH"/>
</dbReference>
<dbReference type="PANTHER" id="PTHR46558">
    <property type="entry name" value="TRACRIPTIONAL REGULATORY PROTEIN-RELATED-RELATED"/>
    <property type="match status" value="1"/>
</dbReference>
<dbReference type="CDD" id="cd00093">
    <property type="entry name" value="HTH_XRE"/>
    <property type="match status" value="1"/>
</dbReference>
<sequence length="373" mass="42772">MREINIAEVLARKRKEKGMTQEDVSNFIGVSKASVSKWETGQSYPDITMLPLLASFFNTTIDDLMDYRPQLEPDDIRKLCDQLSSAFDSQPLDEALNQCREITKKYCACFPLLKKVGMLILNHSTLLQDVSEMNVLIQEAKRLFVRVKEESDDIELIHQAVYLEASCCMALGDPNKALDLLGEMNPPLMPVEWIKSFAYQMLGNTDNSKAFLQMGMYRHVTTLFGLMISYLMSSVDHIKTFEEIYRRALALAEAFDFKHLNPNLYANLFLTAALGYTTLGDKEQALDNLKRFTELAARHQKRTAAGGDSFFDLIHDQLAEWGSGMWFMGNTQHQRKKMYEMIANHPELSAFLDDPRFKKVLEKLICNVWGEFR</sequence>
<comment type="caution">
    <text evidence="3">The sequence shown here is derived from an EMBL/GenBank/DDBJ whole genome shotgun (WGS) entry which is preliminary data.</text>
</comment>
<dbReference type="RefSeq" id="WP_076165114.1">
    <property type="nucleotide sequence ID" value="NZ_MRTP01000001.1"/>
</dbReference>
<dbReference type="PROSITE" id="PS50943">
    <property type="entry name" value="HTH_CROC1"/>
    <property type="match status" value="1"/>
</dbReference>
<keyword evidence="1" id="KW-0238">DNA-binding</keyword>
<dbReference type="SUPFAM" id="SSF48452">
    <property type="entry name" value="TPR-like"/>
    <property type="match status" value="1"/>
</dbReference>
<dbReference type="Gene3D" id="1.25.40.10">
    <property type="entry name" value="Tetratricopeptide repeat domain"/>
    <property type="match status" value="1"/>
</dbReference>
<organism evidence="3 4">
    <name type="scientific">Paenibacillus rhizosphaerae</name>
    <dbReference type="NCBI Taxonomy" id="297318"/>
    <lineage>
        <taxon>Bacteria</taxon>
        <taxon>Bacillati</taxon>
        <taxon>Bacillota</taxon>
        <taxon>Bacilli</taxon>
        <taxon>Bacillales</taxon>
        <taxon>Paenibacillaceae</taxon>
        <taxon>Paenibacillus</taxon>
    </lineage>
</organism>
<name>A0A1R1F000_9BACL</name>
<dbReference type="AlphaFoldDB" id="A0A1R1F000"/>
<evidence type="ECO:0000313" key="4">
    <source>
        <dbReference type="Proteomes" id="UP000187172"/>
    </source>
</evidence>
<dbReference type="STRING" id="297318.BK138_01805"/>
<dbReference type="Proteomes" id="UP000187172">
    <property type="component" value="Unassembled WGS sequence"/>
</dbReference>
<dbReference type="GO" id="GO:0003677">
    <property type="term" value="F:DNA binding"/>
    <property type="evidence" value="ECO:0007669"/>
    <property type="project" value="UniProtKB-KW"/>
</dbReference>
<evidence type="ECO:0000313" key="3">
    <source>
        <dbReference type="EMBL" id="OMF57378.1"/>
    </source>
</evidence>
<accession>A0A1R1F000</accession>
<dbReference type="SMART" id="SM00530">
    <property type="entry name" value="HTH_XRE"/>
    <property type="match status" value="1"/>
</dbReference>
<evidence type="ECO:0000259" key="2">
    <source>
        <dbReference type="PROSITE" id="PS50943"/>
    </source>
</evidence>
<dbReference type="InterPro" id="IPR011990">
    <property type="entry name" value="TPR-like_helical_dom_sf"/>
</dbReference>
<gene>
    <name evidence="3" type="ORF">BK138_01805</name>
</gene>
<keyword evidence="4" id="KW-1185">Reference proteome</keyword>
<reference evidence="3 4" key="1">
    <citation type="submission" date="2016-11" db="EMBL/GenBank/DDBJ databases">
        <title>Paenibacillus species isolates.</title>
        <authorList>
            <person name="Beno S.M."/>
        </authorList>
    </citation>
    <scope>NUCLEOTIDE SEQUENCE [LARGE SCALE GENOMIC DNA]</scope>
    <source>
        <strain evidence="3 4">FSL R5-0378</strain>
    </source>
</reference>
<proteinExistence type="predicted"/>
<feature type="domain" description="HTH cro/C1-type" evidence="2">
    <location>
        <begin position="10"/>
        <end position="64"/>
    </location>
</feature>
<protein>
    <recommendedName>
        <fullName evidence="2">HTH cro/C1-type domain-containing protein</fullName>
    </recommendedName>
</protein>